<feature type="transmembrane region" description="Helical" evidence="7">
    <location>
        <begin position="230"/>
        <end position="255"/>
    </location>
</feature>
<feature type="domain" description="Concentrative nucleoside transporter C-terminal" evidence="9">
    <location>
        <begin position="176"/>
        <end position="379"/>
    </location>
</feature>
<dbReference type="EMBL" id="UINC01004577">
    <property type="protein sequence ID" value="SVA15355.1"/>
    <property type="molecule type" value="Genomic_DNA"/>
</dbReference>
<feature type="transmembrane region" description="Helical" evidence="7">
    <location>
        <begin position="142"/>
        <end position="162"/>
    </location>
</feature>
<protein>
    <recommendedName>
        <fullName evidence="12">Concentrative nucleoside transporter C-terminal domain-containing protein</fullName>
    </recommendedName>
</protein>
<dbReference type="InterPro" id="IPR002668">
    <property type="entry name" value="CNT_N_dom"/>
</dbReference>
<comment type="subcellular location">
    <subcellularLocation>
        <location evidence="1">Cell membrane</location>
        <topology evidence="1">Multi-pass membrane protein</topology>
    </subcellularLocation>
</comment>
<accession>A0A381TGV6</accession>
<dbReference type="GO" id="GO:0005337">
    <property type="term" value="F:nucleoside transmembrane transporter activity"/>
    <property type="evidence" value="ECO:0007669"/>
    <property type="project" value="InterPro"/>
</dbReference>
<evidence type="ECO:0000256" key="5">
    <source>
        <dbReference type="ARBA" id="ARBA00022989"/>
    </source>
</evidence>
<dbReference type="GO" id="GO:0015293">
    <property type="term" value="F:symporter activity"/>
    <property type="evidence" value="ECO:0007669"/>
    <property type="project" value="TreeGrafter"/>
</dbReference>
<dbReference type="InterPro" id="IPR011642">
    <property type="entry name" value="Gate_dom"/>
</dbReference>
<reference evidence="11" key="1">
    <citation type="submission" date="2018-05" db="EMBL/GenBank/DDBJ databases">
        <authorList>
            <person name="Lanie J.A."/>
            <person name="Ng W.-L."/>
            <person name="Kazmierczak K.M."/>
            <person name="Andrzejewski T.M."/>
            <person name="Davidsen T.M."/>
            <person name="Wayne K.J."/>
            <person name="Tettelin H."/>
            <person name="Glass J.I."/>
            <person name="Rusch D."/>
            <person name="Podicherti R."/>
            <person name="Tsui H.-C.T."/>
            <person name="Winkler M.E."/>
        </authorList>
    </citation>
    <scope>NUCLEOTIDE SEQUENCE</scope>
</reference>
<dbReference type="AlphaFoldDB" id="A0A381TGV6"/>
<dbReference type="GO" id="GO:0005886">
    <property type="term" value="C:plasma membrane"/>
    <property type="evidence" value="ECO:0007669"/>
    <property type="project" value="UniProtKB-SubCell"/>
</dbReference>
<sequence>VVIQVVLAYMLINLPIISSFFEYLSYGVMTLKDANDYGTAFVFGYLADGAPNAPFEISNEANTFIFAFGGLTLIIVMSAISALLWHWRVIPVLVNALAVIFKKPLDVGGPVGLSATANIFLGQVEAPLLVRPYLATMSKNELLILMTVGMSTIAGSVMVIYTTMLAPIYGLGLIGHFLTASLISVPAAIMYANMMIPSDTKTEFPAEDSSKMYSSTVDAITRGTQSGIDIFLNVAAMLIVVMALVFLVNAMLGVFPDIQGQPLTMERIVGWIFAPLAWCMGIPWQESQAAGELLGVKTILNEFVAYIYLADTSTYVLSEKSSLIMLYALCGFANFSSVGILLSGMSAMVPERREDLIAVSVKALWAALLASCMTGFIVGIL</sequence>
<keyword evidence="3" id="KW-1003">Cell membrane</keyword>
<feature type="non-terminal residue" evidence="11">
    <location>
        <position position="1"/>
    </location>
</feature>
<feature type="transmembrane region" description="Helical" evidence="7">
    <location>
        <begin position="168"/>
        <end position="192"/>
    </location>
</feature>
<evidence type="ECO:0000256" key="2">
    <source>
        <dbReference type="ARBA" id="ARBA00009033"/>
    </source>
</evidence>
<organism evidence="11">
    <name type="scientific">marine metagenome</name>
    <dbReference type="NCBI Taxonomy" id="408172"/>
    <lineage>
        <taxon>unclassified sequences</taxon>
        <taxon>metagenomes</taxon>
        <taxon>ecological metagenomes</taxon>
    </lineage>
</organism>
<feature type="transmembrane region" description="Helical" evidence="7">
    <location>
        <begin position="6"/>
        <end position="24"/>
    </location>
</feature>
<evidence type="ECO:0008006" key="12">
    <source>
        <dbReference type="Google" id="ProtNLM"/>
    </source>
</evidence>
<feature type="transmembrane region" description="Helical" evidence="7">
    <location>
        <begin position="324"/>
        <end position="344"/>
    </location>
</feature>
<dbReference type="InterPro" id="IPR008276">
    <property type="entry name" value="C_nuclsd_transpt"/>
</dbReference>
<dbReference type="PANTHER" id="PTHR10590">
    <property type="entry name" value="SODIUM/NUCLEOSIDE COTRANSPORTER"/>
    <property type="match status" value="1"/>
</dbReference>
<gene>
    <name evidence="11" type="ORF">METZ01_LOCUS68209</name>
</gene>
<dbReference type="Pfam" id="PF07662">
    <property type="entry name" value="Nucleos_tra2_C"/>
    <property type="match status" value="1"/>
</dbReference>
<dbReference type="Pfam" id="PF07670">
    <property type="entry name" value="Gate"/>
    <property type="match status" value="1"/>
</dbReference>
<evidence type="ECO:0000256" key="3">
    <source>
        <dbReference type="ARBA" id="ARBA00022475"/>
    </source>
</evidence>
<evidence type="ECO:0000256" key="4">
    <source>
        <dbReference type="ARBA" id="ARBA00022692"/>
    </source>
</evidence>
<dbReference type="Pfam" id="PF01773">
    <property type="entry name" value="Nucleos_tra2_N"/>
    <property type="match status" value="1"/>
</dbReference>
<evidence type="ECO:0000313" key="11">
    <source>
        <dbReference type="EMBL" id="SVA15355.1"/>
    </source>
</evidence>
<evidence type="ECO:0000259" key="9">
    <source>
        <dbReference type="Pfam" id="PF07662"/>
    </source>
</evidence>
<evidence type="ECO:0000259" key="8">
    <source>
        <dbReference type="Pfam" id="PF01773"/>
    </source>
</evidence>
<proteinExistence type="inferred from homology"/>
<dbReference type="PANTHER" id="PTHR10590:SF4">
    <property type="entry name" value="SOLUTE CARRIER FAMILY 28 MEMBER 3"/>
    <property type="match status" value="1"/>
</dbReference>
<evidence type="ECO:0000256" key="1">
    <source>
        <dbReference type="ARBA" id="ARBA00004651"/>
    </source>
</evidence>
<keyword evidence="4 7" id="KW-0812">Transmembrane</keyword>
<keyword evidence="6 7" id="KW-0472">Membrane</keyword>
<dbReference type="InterPro" id="IPR011657">
    <property type="entry name" value="CNT_C_dom"/>
</dbReference>
<evidence type="ECO:0000259" key="10">
    <source>
        <dbReference type="Pfam" id="PF07670"/>
    </source>
</evidence>
<feature type="domain" description="Concentrative nucleoside transporter N-terminal" evidence="8">
    <location>
        <begin position="2"/>
        <end position="46"/>
    </location>
</feature>
<evidence type="ECO:0000256" key="7">
    <source>
        <dbReference type="SAM" id="Phobius"/>
    </source>
</evidence>
<feature type="transmembrane region" description="Helical" evidence="7">
    <location>
        <begin position="64"/>
        <end position="87"/>
    </location>
</feature>
<comment type="similarity">
    <text evidence="2">Belongs to the concentrative nucleoside transporter (CNT) (TC 2.A.41) family.</text>
</comment>
<keyword evidence="5 7" id="KW-1133">Transmembrane helix</keyword>
<name>A0A381TGV6_9ZZZZ</name>
<evidence type="ECO:0000256" key="6">
    <source>
        <dbReference type="ARBA" id="ARBA00023136"/>
    </source>
</evidence>
<feature type="transmembrane region" description="Helical" evidence="7">
    <location>
        <begin position="356"/>
        <end position="380"/>
    </location>
</feature>
<feature type="domain" description="Nucleoside transporter/FeoB GTPase Gate" evidence="10">
    <location>
        <begin position="71"/>
        <end position="166"/>
    </location>
</feature>